<keyword evidence="2" id="KW-0808">Transferase</keyword>
<evidence type="ECO:0000313" key="4">
    <source>
        <dbReference type="EMBL" id="MBU5490225.1"/>
    </source>
</evidence>
<evidence type="ECO:0000256" key="1">
    <source>
        <dbReference type="ARBA" id="ARBA00022676"/>
    </source>
</evidence>
<keyword evidence="1" id="KW-0328">Glycosyltransferase</keyword>
<dbReference type="PANTHER" id="PTHR22916:SF51">
    <property type="entry name" value="GLYCOSYLTRANSFERASE EPSH-RELATED"/>
    <property type="match status" value="1"/>
</dbReference>
<dbReference type="Pfam" id="PF00535">
    <property type="entry name" value="Glycos_transf_2"/>
    <property type="match status" value="1"/>
</dbReference>
<evidence type="ECO:0000259" key="3">
    <source>
        <dbReference type="Pfam" id="PF00535"/>
    </source>
</evidence>
<gene>
    <name evidence="4" type="ORF">KQI75_06255</name>
</gene>
<dbReference type="PANTHER" id="PTHR22916">
    <property type="entry name" value="GLYCOSYLTRANSFERASE"/>
    <property type="match status" value="1"/>
</dbReference>
<dbReference type="InterPro" id="IPR001173">
    <property type="entry name" value="Glyco_trans_2-like"/>
</dbReference>
<sequence length="344" mass="40318">MISIIVPVYNCRNSLNYCINSILRQTYADFELILADDGSTDKSDMLCDAYAKKDSRIRVIHKKNGGVSSARNAGIDKSSGEYIAFCDSDDYLEPDYLETLIQTARSNSSCGHIWCCFQTVTGYQKENAVPNLTTIEPILYYTRREYMTLHELWLDTGPWNKLYKREIIQNAELQFSEDFSLGEDWLFNLTYLDSSPNDQIAVITKPLYNYVRGNNNSLDSMYRDNLLEIYRKLNEVCIKYLHKWDLDSEQMQKFYNGKFYMYERVLDNTMRNVDQKRCKNIAWNTSFMRSDEFKEVLSMRTCPIHPLYWLAYSSGNFRNVLLADKLCRAKHCLEKIIRNDIKGC</sequence>
<organism evidence="4 5">
    <name type="scientific">Butyricicoccus intestinisimiae</name>
    <dbReference type="NCBI Taxonomy" id="2841509"/>
    <lineage>
        <taxon>Bacteria</taxon>
        <taxon>Bacillati</taxon>
        <taxon>Bacillota</taxon>
        <taxon>Clostridia</taxon>
        <taxon>Eubacteriales</taxon>
        <taxon>Butyricicoccaceae</taxon>
        <taxon>Butyricicoccus</taxon>
    </lineage>
</organism>
<dbReference type="CDD" id="cd00761">
    <property type="entry name" value="Glyco_tranf_GTA_type"/>
    <property type="match status" value="1"/>
</dbReference>
<proteinExistence type="predicted"/>
<reference evidence="4 5" key="1">
    <citation type="submission" date="2021-06" db="EMBL/GenBank/DDBJ databases">
        <authorList>
            <person name="Sun Q."/>
            <person name="Li D."/>
        </authorList>
    </citation>
    <scope>NUCLEOTIDE SEQUENCE [LARGE SCALE GENOMIC DNA]</scope>
    <source>
        <strain evidence="4 5">MSJd-7</strain>
    </source>
</reference>
<keyword evidence="5" id="KW-1185">Reference proteome</keyword>
<evidence type="ECO:0000313" key="5">
    <source>
        <dbReference type="Proteomes" id="UP000783588"/>
    </source>
</evidence>
<feature type="domain" description="Glycosyltransferase 2-like" evidence="3">
    <location>
        <begin position="3"/>
        <end position="169"/>
    </location>
</feature>
<evidence type="ECO:0000256" key="2">
    <source>
        <dbReference type="ARBA" id="ARBA00022679"/>
    </source>
</evidence>
<name>A0ABS6ETQ7_9FIRM</name>
<dbReference type="EMBL" id="JAHLQI010000002">
    <property type="protein sequence ID" value="MBU5490225.1"/>
    <property type="molecule type" value="Genomic_DNA"/>
</dbReference>
<protein>
    <submittedName>
        <fullName evidence="4">Glycosyltransferase</fullName>
    </submittedName>
</protein>
<dbReference type="RefSeq" id="WP_216469863.1">
    <property type="nucleotide sequence ID" value="NZ_JAHLQI010000002.1"/>
</dbReference>
<accession>A0ABS6ETQ7</accession>
<comment type="caution">
    <text evidence="4">The sequence shown here is derived from an EMBL/GenBank/DDBJ whole genome shotgun (WGS) entry which is preliminary data.</text>
</comment>
<dbReference type="Proteomes" id="UP000783588">
    <property type="component" value="Unassembled WGS sequence"/>
</dbReference>